<evidence type="ECO:0000313" key="3">
    <source>
        <dbReference type="Proteomes" id="UP000612282"/>
    </source>
</evidence>
<keyword evidence="1" id="KW-1133">Transmembrane helix</keyword>
<name>A0ABQ3XU72_9ACTN</name>
<feature type="transmembrane region" description="Helical" evidence="1">
    <location>
        <begin position="46"/>
        <end position="68"/>
    </location>
</feature>
<feature type="transmembrane region" description="Helical" evidence="1">
    <location>
        <begin position="149"/>
        <end position="169"/>
    </location>
</feature>
<comment type="caution">
    <text evidence="2">The sequence shown here is derived from an EMBL/GenBank/DDBJ whole genome shotgun (WGS) entry which is preliminary data.</text>
</comment>
<feature type="transmembrane region" description="Helical" evidence="1">
    <location>
        <begin position="124"/>
        <end position="143"/>
    </location>
</feature>
<reference evidence="2 3" key="1">
    <citation type="submission" date="2021-01" db="EMBL/GenBank/DDBJ databases">
        <title>Whole genome shotgun sequence of Actinoplanes couchii NBRC 106145.</title>
        <authorList>
            <person name="Komaki H."/>
            <person name="Tamura T."/>
        </authorList>
    </citation>
    <scope>NUCLEOTIDE SEQUENCE [LARGE SCALE GENOMIC DNA]</scope>
    <source>
        <strain evidence="2 3">NBRC 106145</strain>
    </source>
</reference>
<sequence length="189" mass="20457">MDIQGDHEMRRRATRRVRVYYLITGTVAVAGLVFIGVVLARVGSRPVVPLLVLGGIALLTAGLIALMVRTVRRRTGSWVSPMLGADRHTRRRVTRAIRTGAALPPDEQRLAVAEATRIRKITGILTIPFVFAAVLNLIQFAGHLADGSAAWRIVASGAAAAAFTLLPLYQLFYYRRAGAYLAGVEHASS</sequence>
<gene>
    <name evidence="2" type="ORF">Aco03nite_104560</name>
</gene>
<dbReference type="Proteomes" id="UP000612282">
    <property type="component" value="Unassembled WGS sequence"/>
</dbReference>
<dbReference type="EMBL" id="BOMG01000161">
    <property type="protein sequence ID" value="GID62052.1"/>
    <property type="molecule type" value="Genomic_DNA"/>
</dbReference>
<organism evidence="2 3">
    <name type="scientific">Actinoplanes couchii</name>
    <dbReference type="NCBI Taxonomy" id="403638"/>
    <lineage>
        <taxon>Bacteria</taxon>
        <taxon>Bacillati</taxon>
        <taxon>Actinomycetota</taxon>
        <taxon>Actinomycetes</taxon>
        <taxon>Micromonosporales</taxon>
        <taxon>Micromonosporaceae</taxon>
        <taxon>Actinoplanes</taxon>
    </lineage>
</organism>
<evidence type="ECO:0008006" key="4">
    <source>
        <dbReference type="Google" id="ProtNLM"/>
    </source>
</evidence>
<keyword evidence="3" id="KW-1185">Reference proteome</keyword>
<proteinExistence type="predicted"/>
<evidence type="ECO:0000256" key="1">
    <source>
        <dbReference type="SAM" id="Phobius"/>
    </source>
</evidence>
<evidence type="ECO:0000313" key="2">
    <source>
        <dbReference type="EMBL" id="GID62052.1"/>
    </source>
</evidence>
<feature type="transmembrane region" description="Helical" evidence="1">
    <location>
        <begin position="19"/>
        <end position="40"/>
    </location>
</feature>
<protein>
    <recommendedName>
        <fullName evidence="4">Integral membrane protein</fullName>
    </recommendedName>
</protein>
<keyword evidence="1" id="KW-0472">Membrane</keyword>
<keyword evidence="1" id="KW-0812">Transmembrane</keyword>
<accession>A0ABQ3XU72</accession>